<dbReference type="EMBL" id="JAEAOA010001246">
    <property type="protein sequence ID" value="KAK3600802.1"/>
    <property type="molecule type" value="Genomic_DNA"/>
</dbReference>
<reference evidence="1" key="1">
    <citation type="journal article" date="2021" name="Genome Biol. Evol.">
        <title>A High-Quality Reference Genome for a Parasitic Bivalve with Doubly Uniparental Inheritance (Bivalvia: Unionida).</title>
        <authorList>
            <person name="Smith C.H."/>
        </authorList>
    </citation>
    <scope>NUCLEOTIDE SEQUENCE</scope>
    <source>
        <strain evidence="1">CHS0354</strain>
    </source>
</reference>
<reference evidence="1" key="2">
    <citation type="journal article" date="2021" name="Genome Biol. Evol.">
        <title>Developing a high-quality reference genome for a parasitic bivalve with doubly uniparental inheritance (Bivalvia: Unionida).</title>
        <authorList>
            <person name="Smith C.H."/>
        </authorList>
    </citation>
    <scope>NUCLEOTIDE SEQUENCE</scope>
    <source>
        <strain evidence="1">CHS0354</strain>
        <tissue evidence="1">Mantle</tissue>
    </source>
</reference>
<organism evidence="1 2">
    <name type="scientific">Potamilus streckersoni</name>
    <dbReference type="NCBI Taxonomy" id="2493646"/>
    <lineage>
        <taxon>Eukaryota</taxon>
        <taxon>Metazoa</taxon>
        <taxon>Spiralia</taxon>
        <taxon>Lophotrochozoa</taxon>
        <taxon>Mollusca</taxon>
        <taxon>Bivalvia</taxon>
        <taxon>Autobranchia</taxon>
        <taxon>Heteroconchia</taxon>
        <taxon>Palaeoheterodonta</taxon>
        <taxon>Unionida</taxon>
        <taxon>Unionoidea</taxon>
        <taxon>Unionidae</taxon>
        <taxon>Ambleminae</taxon>
        <taxon>Lampsilini</taxon>
        <taxon>Potamilus</taxon>
    </lineage>
</organism>
<dbReference type="Proteomes" id="UP001195483">
    <property type="component" value="Unassembled WGS sequence"/>
</dbReference>
<dbReference type="AlphaFoldDB" id="A0AAE0SZ14"/>
<evidence type="ECO:0000313" key="1">
    <source>
        <dbReference type="EMBL" id="KAK3600802.1"/>
    </source>
</evidence>
<name>A0AAE0SZ14_9BIVA</name>
<reference evidence="1" key="3">
    <citation type="submission" date="2023-05" db="EMBL/GenBank/DDBJ databases">
        <authorList>
            <person name="Smith C.H."/>
        </authorList>
    </citation>
    <scope>NUCLEOTIDE SEQUENCE</scope>
    <source>
        <strain evidence="1">CHS0354</strain>
        <tissue evidence="1">Mantle</tissue>
    </source>
</reference>
<proteinExistence type="predicted"/>
<protein>
    <submittedName>
        <fullName evidence="1">Uncharacterized protein</fullName>
    </submittedName>
</protein>
<accession>A0AAE0SZ14</accession>
<evidence type="ECO:0000313" key="2">
    <source>
        <dbReference type="Proteomes" id="UP001195483"/>
    </source>
</evidence>
<comment type="caution">
    <text evidence="1">The sequence shown here is derived from an EMBL/GenBank/DDBJ whole genome shotgun (WGS) entry which is preliminary data.</text>
</comment>
<sequence>MPDIILSTVTLSHIRRTYNSTKFSFAMDGTTVHKDTFWVNQKDFNYLMFEFHSLHEPPPLSHRPIYIEDSGFGIVGGQIFVNISKIPRS</sequence>
<gene>
    <name evidence="1" type="ORF">CHS0354_020479</name>
</gene>
<keyword evidence="2" id="KW-1185">Reference proteome</keyword>
<feature type="non-terminal residue" evidence="1">
    <location>
        <position position="89"/>
    </location>
</feature>